<dbReference type="Gene3D" id="2.30.29.30">
    <property type="entry name" value="Pleckstrin-homology domain (PH domain)/Phosphotyrosine-binding domain (PTB)"/>
    <property type="match status" value="1"/>
</dbReference>
<dbReference type="SUPFAM" id="SSF109885">
    <property type="entry name" value="I/LWEQ domain"/>
    <property type="match status" value="5"/>
</dbReference>
<organism evidence="8 9">
    <name type="scientific">Porites evermanni</name>
    <dbReference type="NCBI Taxonomy" id="104178"/>
    <lineage>
        <taxon>Eukaryota</taxon>
        <taxon>Metazoa</taxon>
        <taxon>Cnidaria</taxon>
        <taxon>Anthozoa</taxon>
        <taxon>Hexacorallia</taxon>
        <taxon>Scleractinia</taxon>
        <taxon>Fungiina</taxon>
        <taxon>Poritidae</taxon>
        <taxon>Porites</taxon>
    </lineage>
</organism>
<dbReference type="InterPro" id="IPR032425">
    <property type="entry name" value="FERM_f0"/>
</dbReference>
<evidence type="ECO:0000313" key="8">
    <source>
        <dbReference type="EMBL" id="CAH3014053.1"/>
    </source>
</evidence>
<dbReference type="InterPro" id="IPR029071">
    <property type="entry name" value="Ubiquitin-like_domsf"/>
</dbReference>
<evidence type="ECO:0000256" key="1">
    <source>
        <dbReference type="ARBA" id="ARBA00004245"/>
    </source>
</evidence>
<evidence type="ECO:0008006" key="10">
    <source>
        <dbReference type="Google" id="ProtNLM"/>
    </source>
</evidence>
<dbReference type="PRINTS" id="PR00935">
    <property type="entry name" value="BAND41"/>
</dbReference>
<dbReference type="PROSITE" id="PS50057">
    <property type="entry name" value="FERM_3"/>
    <property type="match status" value="1"/>
</dbReference>
<evidence type="ECO:0000256" key="4">
    <source>
        <dbReference type="SAM" id="Coils"/>
    </source>
</evidence>
<dbReference type="Gene3D" id="1.20.1410.10">
    <property type="entry name" value="I/LWEQ domain"/>
    <property type="match status" value="1"/>
</dbReference>
<dbReference type="InterPro" id="IPR015009">
    <property type="entry name" value="Vinculin-bd_dom"/>
</dbReference>
<dbReference type="InterPro" id="IPR018979">
    <property type="entry name" value="FERM_N"/>
</dbReference>
<dbReference type="InterPro" id="IPR011993">
    <property type="entry name" value="PH-like_dom_sf"/>
</dbReference>
<dbReference type="SUPFAM" id="SSF47031">
    <property type="entry name" value="Second domain of FERM"/>
    <property type="match status" value="1"/>
</dbReference>
<dbReference type="Pfam" id="PF21865">
    <property type="entry name" value="TLN1-like_RS"/>
    <property type="match status" value="2"/>
</dbReference>
<dbReference type="SUPFAM" id="SSF47220">
    <property type="entry name" value="alpha-catenin/vinculin-like"/>
    <property type="match status" value="5"/>
</dbReference>
<dbReference type="InterPro" id="IPR019749">
    <property type="entry name" value="Band_41_domain"/>
</dbReference>
<evidence type="ECO:0000256" key="3">
    <source>
        <dbReference type="ARBA" id="ARBA00023212"/>
    </source>
</evidence>
<sequence length="2572" mass="273482">MALSLKINIVKNSAIKTLQFNPEATVAEALRIIRERVHDATPGKISEYGLFWQDDDPSKGKWLEPARALNFYPLKSGDMLEYKTKVRHLKIKFMDGSVKTLQIDDSHNVGQILDSVCMKMGITNVEEFSLLVEGQKEEKEEVEKTGTLKRHDKSVKDVSLKKMEERDKKKMDQLKKKLHTDDEVHWLDHDKTLREQGVDDLCTVLLRRKYFYSDQNVDIKDPVQLGLLFVQCRDGILDGTHPCTQEEAIQLAAIQIQVQFGDFEDAKYKFIDLKEFLPKEYVKSKSIDKKIKEEHKKVSGHDELQAKYRYVQLCRGLKTYGVTFFLVKASYQISIIEKMKGKNKLVPRLLGVTKESILRVDEKTKEVMKTWPLTTVRRWAASPNSFTLDFGDYLESYYSVQTNEGEKISQLIAGYIDIILKKRKGQEGFDPDFDEESTMVEDSVTPSKGTYLERQTNKVGHAATGSVALPAVMRAGGPGASRYSVGKMEPAQYGTVTGSAHSAHRPPMGSQAKLHSLTPAQKAYMGSLSQGLDTIESAEKDLGTPAQIPALGSDPASLKWKQNTLDLSRQNVASRLAALSASCASIVTLTSGEPEETNYTAAGAAVNTISSNLQDLSKGIKMIAGLLDDGDDGKNLLDAARDLAGAFTNLLKAAQEGGGVDPEFRDKLLSAAGNVGSSGATLLQYMGEPEVDHQTQEMLLALAQGVANATAALVLKAKNIASQSPDTKAQSKMITAAKETARTTSQLVACVKVVVPSITSHMCQEQVVEAAKLVATAVDDTESACKEAAPDDSDLLPEMMTAAQVVRDALHALLVKVRDGGRDAQQAGQYDAACDDILGATDRLFNSMGNAGEMVKQAKILAQASSSLVTGIKAEAETQDDSDSQKRLLAAAKVLADATAKLVEAAKGAAKNPNAADQQQKLKQAAEDLRSATNAAASDALKKKLVKRLEAAAKEAAGQATQLVAAARMAGPSNRNQTSQQQLNDQCKPVEENVNHLVEALRETTRNPDMAAPQLGLISASKEFIQPTTKLVANSKAALPTIGDPITATQLANFAKSTATSLGELREAADKAAEVCGTLEIDSALDTVGALGRDLEAYEKSIEEGNLLPLPGDTAESCGLELGATSKSVGSSMAQLLTAASQGNESHTGIAARDTASALRVLTAAARGVAATSDDKALQMNLIKATQAVVAESAKLIQEAKNAMANPGDPNNQPKLAQAAKDVSQALNNCVNYLPGQRDVDEAIKAVVTSSQSLAIEDFPPTSEGYQVVQERLSMTGAALNAAASDMVTASRGTSNQLAVSTKKFSLSYQDLLNSGLKLAGQAKDEAAKDSLVRNLKNTSTASSKLLLAAKSLVSDPNAPNAKNSLANAARAVTDSINMLLNACMSAAPGQKECDNALRNIQAVSNILDNPVEPVNSDTFFDCLDKVTHRSQDLTEAMPKISNSIKSGDFGEFDNGVKDASVAVCALTESAAQAAYLVAVADPSSVAGRPGLIDQAQFINSKDEILDACQNLLNPEASQQQVLGAATAVAKHTSALCNACKAASAKTSNPAAKRQFVQAAKDVANNTASLVKNIKVLAGDMTEANREACAEATKPLINSVESLTAYALSPEFAPLPAKISEEARSAQVPLIMAGKSMATSSTNYFNVAKALAVNSKDQSGWQQLAQQAKAVSDAMRRLITAIKDNAPGQRECDEALQQISQTINQLDQASLAAISQQLEPRPENSLQGFQEQMMQNLSQMTDVIDPLATAAKSEPENIGHRVAQVSSFLAPLADLAVGAASRMADVQRKVDLLDQAKTVAESAAQLMYATKEGGGNPKSVHSHPDIDEAAQGMKEAVKDLGQTLEEAASESGVVSGLIDSIGKAVAEISQPLSDDRAESADVIDEPFVNYQERMTRSMKELTRRGHDMVGKSTTDPTKLGPLGKDISKLYNDIAKDTKGAVKTVGNPEIAHRIRTGVQGLGEACISLIQSGGAVQSSPKDPFSKRELAENCRHMAEKVSHLLAALQQGSRGTQACINAASAVQGIVGDLDTTVMFAATGTLHPETEGDTFGDHREAILRTAKTLVEDTKNLVSAAQASQDVLASAAQSAVGSVSNLADNVKLGAIALGSDDSDAQQMLLNAAKDVASALGALINATKNASGKPTNDPATEVLKTTGKTMVASVSSLLKTVKSVEDKALRGTRALESTIDAVKQAVLVVQNPSMPVRDATPEELIRSTKDVTLATAKAVAAGNSCQQDDIITAANMGRKAVTEMLIICKAAAHKADNNEARTQALRSGMECGAAFGEMLDLVHNIVQKPTQEKKLKLTPQSKLVADHVAKLVHSAEALKGADWVNPEDPNVIAENELLGAAAAIEAAARKLAELKPKPRPKEADESLNFEEQILEAAKAITAATVALVKSASVAQKELVATGRVCSASTDPNEDGQWSQGLVSAARMVAAATTTLCDAANAAVQGNASEERLIAGAKQVSNSTAQLLLACRVKADSNSEAQRRLQTAGNAVKRAADNLVTAAKNAAIFEEQETTVIINQRFVGAMAQELEAQEKILRIEKELAAARSKLSQIRQAKYRAEEDD</sequence>
<dbReference type="Gene3D" id="1.20.1420.10">
    <property type="entry name" value="Talin, central domain"/>
    <property type="match status" value="7"/>
</dbReference>
<keyword evidence="3" id="KW-0206">Cytoskeleton</keyword>
<dbReference type="InterPro" id="IPR002558">
    <property type="entry name" value="ILWEQ_dom"/>
</dbReference>
<dbReference type="InterPro" id="IPR054060">
    <property type="entry name" value="TLN1-like_RS"/>
</dbReference>
<dbReference type="CDD" id="cd10569">
    <property type="entry name" value="FERM_C_Talin"/>
    <property type="match status" value="1"/>
</dbReference>
<dbReference type="EMBL" id="CALNXI010000005">
    <property type="protein sequence ID" value="CAH3014053.1"/>
    <property type="molecule type" value="Genomic_DNA"/>
</dbReference>
<keyword evidence="9" id="KW-1185">Reference proteome</keyword>
<dbReference type="Pfam" id="PF21692">
    <property type="entry name" value="Talin_R4"/>
    <property type="match status" value="2"/>
</dbReference>
<dbReference type="InterPro" id="IPR057346">
    <property type="entry name" value="Talin1/2_VBS2"/>
</dbReference>
<dbReference type="CDD" id="cd14473">
    <property type="entry name" value="FERM_B-lobe"/>
    <property type="match status" value="1"/>
</dbReference>
<protein>
    <recommendedName>
        <fullName evidence="10">Talin-1</fullName>
    </recommendedName>
</protein>
<keyword evidence="2" id="KW-0963">Cytoplasm</keyword>
<gene>
    <name evidence="8" type="ORF">PEVE_00033547</name>
</gene>
<dbReference type="SUPFAM" id="SSF109880">
    <property type="entry name" value="A middle domain of Talin 1"/>
    <property type="match status" value="1"/>
</dbReference>
<feature type="coiled-coil region" evidence="4">
    <location>
        <begin position="2535"/>
        <end position="2564"/>
    </location>
</feature>
<evidence type="ECO:0000259" key="6">
    <source>
        <dbReference type="PROSITE" id="PS50057"/>
    </source>
</evidence>
<dbReference type="CDD" id="cd17089">
    <property type="entry name" value="FERM_F0_TLN"/>
    <property type="match status" value="1"/>
</dbReference>
<dbReference type="InterPro" id="IPR035963">
    <property type="entry name" value="FERM_2"/>
</dbReference>
<dbReference type="PROSITE" id="PS00661">
    <property type="entry name" value="FERM_2"/>
    <property type="match status" value="1"/>
</dbReference>
<dbReference type="InterPro" id="IPR000299">
    <property type="entry name" value="FERM_domain"/>
</dbReference>
<dbReference type="Pfam" id="PF02174">
    <property type="entry name" value="IRS"/>
    <property type="match status" value="1"/>
</dbReference>
<dbReference type="InterPro" id="IPR019748">
    <property type="entry name" value="FERM_central"/>
</dbReference>
<dbReference type="InterPro" id="IPR054082">
    <property type="entry name" value="Talin_IBS2B"/>
</dbReference>
<accession>A0ABN8LGG9</accession>
<reference evidence="8 9" key="1">
    <citation type="submission" date="2022-05" db="EMBL/GenBank/DDBJ databases">
        <authorList>
            <consortium name="Genoscope - CEA"/>
            <person name="William W."/>
        </authorList>
    </citation>
    <scope>NUCLEOTIDE SEQUENCE [LARGE SCALE GENOMIC DNA]</scope>
</reference>
<dbReference type="Pfam" id="PF09141">
    <property type="entry name" value="Talin_middle"/>
    <property type="match status" value="1"/>
</dbReference>
<dbReference type="SMART" id="SM01244">
    <property type="entry name" value="IRS"/>
    <property type="match status" value="1"/>
</dbReference>
<dbReference type="Gene3D" id="1.20.120.230">
    <property type="entry name" value="Alpha-catenin/vinculin-like"/>
    <property type="match status" value="5"/>
</dbReference>
<evidence type="ECO:0000313" key="9">
    <source>
        <dbReference type="Proteomes" id="UP001159427"/>
    </source>
</evidence>
<dbReference type="CDD" id="cd12150">
    <property type="entry name" value="talin-RS"/>
    <property type="match status" value="1"/>
</dbReference>
<dbReference type="Pfam" id="PF01608">
    <property type="entry name" value="I_LWEQ"/>
    <property type="match status" value="1"/>
</dbReference>
<dbReference type="InterPro" id="IPR014352">
    <property type="entry name" value="FERM/acyl-CoA-bd_prot_sf"/>
</dbReference>
<dbReference type="Pfam" id="PF16511">
    <property type="entry name" value="FERM_f0"/>
    <property type="match status" value="1"/>
</dbReference>
<dbReference type="Pfam" id="PF21896">
    <property type="entry name" value="Talin_IBS2B"/>
    <property type="match status" value="3"/>
</dbReference>
<dbReference type="InterPro" id="IPR035964">
    <property type="entry name" value="I/LWEQ_dom_sf"/>
</dbReference>
<dbReference type="Pfam" id="PF25177">
    <property type="entry name" value="Talin_VBS2"/>
    <property type="match status" value="1"/>
</dbReference>
<dbReference type="Pfam" id="PF08913">
    <property type="entry name" value="VBS"/>
    <property type="match status" value="1"/>
</dbReference>
<dbReference type="InterPro" id="IPR019747">
    <property type="entry name" value="FERM_CS"/>
</dbReference>
<dbReference type="SUPFAM" id="SSF54236">
    <property type="entry name" value="Ubiquitin-like"/>
    <property type="match status" value="1"/>
</dbReference>
<dbReference type="SUPFAM" id="SSF50729">
    <property type="entry name" value="PH domain-like"/>
    <property type="match status" value="1"/>
</dbReference>
<dbReference type="PROSITE" id="PS50945">
    <property type="entry name" value="I_LWEQ"/>
    <property type="match status" value="1"/>
</dbReference>
<feature type="domain" description="FERM" evidence="6">
    <location>
        <begin position="87"/>
        <end position="423"/>
    </location>
</feature>
<dbReference type="Pfam" id="PF00373">
    <property type="entry name" value="FERM_M"/>
    <property type="match status" value="1"/>
</dbReference>
<comment type="subcellular location">
    <subcellularLocation>
        <location evidence="1">Cytoplasm</location>
        <location evidence="1">Cytoskeleton</location>
    </subcellularLocation>
</comment>
<dbReference type="InterPro" id="IPR049108">
    <property type="entry name" value="Talin_R4"/>
</dbReference>
<evidence type="ECO:0000256" key="2">
    <source>
        <dbReference type="ARBA" id="ARBA00022490"/>
    </source>
</evidence>
<dbReference type="Gene3D" id="1.20.80.10">
    <property type="match status" value="1"/>
</dbReference>
<dbReference type="PANTHER" id="PTHR19981">
    <property type="entry name" value="TALIN"/>
    <property type="match status" value="1"/>
</dbReference>
<evidence type="ECO:0000259" key="7">
    <source>
        <dbReference type="PROSITE" id="PS50945"/>
    </source>
</evidence>
<feature type="compositionally biased region" description="Low complexity" evidence="5">
    <location>
        <begin position="907"/>
        <end position="923"/>
    </location>
</feature>
<dbReference type="InterPro" id="IPR036476">
    <property type="entry name" value="Talin_cent_sf"/>
</dbReference>
<name>A0ABN8LGG9_9CNID</name>
<dbReference type="InterPro" id="IPR015224">
    <property type="entry name" value="Talin_cent"/>
</dbReference>
<dbReference type="CDD" id="cd17090">
    <property type="entry name" value="FERM_F1_TLN"/>
    <property type="match status" value="1"/>
</dbReference>
<dbReference type="SMART" id="SM00307">
    <property type="entry name" value="ILWEQ"/>
    <property type="match status" value="1"/>
</dbReference>
<comment type="caution">
    <text evidence="8">The sequence shown here is derived from an EMBL/GenBank/DDBJ whole genome shotgun (WGS) entry which is preliminary data.</text>
</comment>
<dbReference type="InterPro" id="IPR036723">
    <property type="entry name" value="Alpha-catenin/vinculin-like_sf"/>
</dbReference>
<feature type="region of interest" description="Disordered" evidence="5">
    <location>
        <begin position="907"/>
        <end position="928"/>
    </location>
</feature>
<keyword evidence="4" id="KW-0175">Coiled coil</keyword>
<evidence type="ECO:0000256" key="5">
    <source>
        <dbReference type="SAM" id="MobiDB-lite"/>
    </source>
</evidence>
<dbReference type="SMART" id="SM00295">
    <property type="entry name" value="B41"/>
    <property type="match status" value="1"/>
</dbReference>
<dbReference type="Gene3D" id="3.10.20.90">
    <property type="entry name" value="Phosphatidylinositol 3-kinase Catalytic Subunit, Chain A, domain 1"/>
    <property type="match status" value="2"/>
</dbReference>
<dbReference type="PANTHER" id="PTHR19981:SF1">
    <property type="entry name" value="RHEA, ISOFORM B"/>
    <property type="match status" value="1"/>
</dbReference>
<dbReference type="Pfam" id="PF09379">
    <property type="entry name" value="FERM_N"/>
    <property type="match status" value="1"/>
</dbReference>
<dbReference type="InterPro" id="IPR002404">
    <property type="entry name" value="IRS_PTB"/>
</dbReference>
<proteinExistence type="predicted"/>
<feature type="domain" description="I/LWEQ" evidence="7">
    <location>
        <begin position="2330"/>
        <end position="2569"/>
    </location>
</feature>
<dbReference type="InterPro" id="IPR037438">
    <property type="entry name" value="Talin1/2-RS"/>
</dbReference>
<dbReference type="Proteomes" id="UP001159427">
    <property type="component" value="Unassembled WGS sequence"/>
</dbReference>